<reference evidence="19" key="1">
    <citation type="submission" date="2018-12" db="EMBL/GenBank/DDBJ databases">
        <title>A new species of lactobacillus.</title>
        <authorList>
            <person name="Jian Y."/>
            <person name="Xin L."/>
            <person name="Hong Z.J."/>
            <person name="Ming L.Z."/>
            <person name="Hong X.Z."/>
        </authorList>
    </citation>
    <scope>NUCLEOTIDE SEQUENCE [LARGE SCALE GENOMIC DNA]</scope>
    <source>
        <strain evidence="19">HSLZ-75</strain>
    </source>
</reference>
<keyword evidence="6 16" id="KW-0132">Cell division</keyword>
<accession>A0A4P6ZLP3</accession>
<evidence type="ECO:0000256" key="11">
    <source>
        <dbReference type="ARBA" id="ARBA00022984"/>
    </source>
</evidence>
<evidence type="ECO:0000256" key="10">
    <source>
        <dbReference type="ARBA" id="ARBA00022960"/>
    </source>
</evidence>
<organism evidence="18 19">
    <name type="scientific">Acetilactobacillus jinshanensis</name>
    <dbReference type="NCBI Taxonomy" id="1720083"/>
    <lineage>
        <taxon>Bacteria</taxon>
        <taxon>Bacillati</taxon>
        <taxon>Bacillota</taxon>
        <taxon>Bacilli</taxon>
        <taxon>Lactobacillales</taxon>
        <taxon>Lactobacillaceae</taxon>
        <taxon>Acetilactobacillus</taxon>
    </lineage>
</organism>
<evidence type="ECO:0000256" key="6">
    <source>
        <dbReference type="ARBA" id="ARBA00022618"/>
    </source>
</evidence>
<dbReference type="InterPro" id="IPR006094">
    <property type="entry name" value="Oxid_FAD_bind_N"/>
</dbReference>
<dbReference type="SUPFAM" id="SSF56176">
    <property type="entry name" value="FAD-binding/transporter-associated domain-like"/>
    <property type="match status" value="1"/>
</dbReference>
<dbReference type="InterPro" id="IPR016166">
    <property type="entry name" value="FAD-bd_PCMH"/>
</dbReference>
<keyword evidence="19" id="KW-1185">Reference proteome</keyword>
<keyword evidence="9 16" id="KW-0521">NADP</keyword>
<comment type="cofactor">
    <cofactor evidence="1 16">
        <name>FAD</name>
        <dbReference type="ChEBI" id="CHEBI:57692"/>
    </cofactor>
</comment>
<dbReference type="Proteomes" id="UP000294321">
    <property type="component" value="Chromosome"/>
</dbReference>
<dbReference type="GO" id="GO:0051301">
    <property type="term" value="P:cell division"/>
    <property type="evidence" value="ECO:0007669"/>
    <property type="project" value="UniProtKB-KW"/>
</dbReference>
<dbReference type="GO" id="GO:0071555">
    <property type="term" value="P:cell wall organization"/>
    <property type="evidence" value="ECO:0007669"/>
    <property type="project" value="UniProtKB-KW"/>
</dbReference>
<evidence type="ECO:0000256" key="15">
    <source>
        <dbReference type="ARBA" id="ARBA00048914"/>
    </source>
</evidence>
<evidence type="ECO:0000256" key="14">
    <source>
        <dbReference type="ARBA" id="ARBA00023316"/>
    </source>
</evidence>
<feature type="domain" description="FAD-binding PCMH-type" evidence="17">
    <location>
        <begin position="27"/>
        <end position="191"/>
    </location>
</feature>
<dbReference type="AlphaFoldDB" id="A0A4P6ZLP3"/>
<dbReference type="Gene3D" id="3.90.78.10">
    <property type="entry name" value="UDP-N-acetylenolpyruvoylglucosamine reductase, C-terminal domain"/>
    <property type="match status" value="1"/>
</dbReference>
<keyword evidence="14 16" id="KW-0961">Cell wall biogenesis/degradation</keyword>
<dbReference type="Gene3D" id="3.30.465.10">
    <property type="match status" value="1"/>
</dbReference>
<dbReference type="EMBL" id="CP034726">
    <property type="protein sequence ID" value="QBP18791.1"/>
    <property type="molecule type" value="Genomic_DNA"/>
</dbReference>
<keyword evidence="11 16" id="KW-0573">Peptidoglycan synthesis</keyword>
<dbReference type="Pfam" id="PF01565">
    <property type="entry name" value="FAD_binding_4"/>
    <property type="match status" value="1"/>
</dbReference>
<dbReference type="InterPro" id="IPR011601">
    <property type="entry name" value="MurB_C"/>
</dbReference>
<dbReference type="HAMAP" id="MF_00037">
    <property type="entry name" value="MurB"/>
    <property type="match status" value="1"/>
</dbReference>
<comment type="similarity">
    <text evidence="16">Belongs to the MurB family.</text>
</comment>
<keyword evidence="8 16" id="KW-0274">FAD</keyword>
<dbReference type="EC" id="1.3.1.98" evidence="16"/>
<comment type="pathway">
    <text evidence="4 16">Cell wall biogenesis; peptidoglycan biosynthesis.</text>
</comment>
<evidence type="ECO:0000256" key="3">
    <source>
        <dbReference type="ARBA" id="ARBA00004496"/>
    </source>
</evidence>
<evidence type="ECO:0000256" key="12">
    <source>
        <dbReference type="ARBA" id="ARBA00023002"/>
    </source>
</evidence>
<keyword evidence="5 16" id="KW-0963">Cytoplasm</keyword>
<evidence type="ECO:0000313" key="18">
    <source>
        <dbReference type="EMBL" id="QBP18791.1"/>
    </source>
</evidence>
<proteinExistence type="inferred from homology"/>
<keyword evidence="10 16" id="KW-0133">Cell shape</keyword>
<keyword evidence="12 16" id="KW-0560">Oxidoreductase</keyword>
<dbReference type="NCBIfam" id="TIGR00179">
    <property type="entry name" value="murB"/>
    <property type="match status" value="1"/>
</dbReference>
<dbReference type="KEGG" id="lji:ELX58_06705"/>
<evidence type="ECO:0000259" key="17">
    <source>
        <dbReference type="PROSITE" id="PS51387"/>
    </source>
</evidence>
<dbReference type="Pfam" id="PF02873">
    <property type="entry name" value="MurB_C"/>
    <property type="match status" value="1"/>
</dbReference>
<comment type="catalytic activity">
    <reaction evidence="15 16">
        <text>UDP-N-acetyl-alpha-D-muramate + NADP(+) = UDP-N-acetyl-3-O-(1-carboxyvinyl)-alpha-D-glucosamine + NADPH + H(+)</text>
        <dbReference type="Rhea" id="RHEA:12248"/>
        <dbReference type="ChEBI" id="CHEBI:15378"/>
        <dbReference type="ChEBI" id="CHEBI:57783"/>
        <dbReference type="ChEBI" id="CHEBI:58349"/>
        <dbReference type="ChEBI" id="CHEBI:68483"/>
        <dbReference type="ChEBI" id="CHEBI:70757"/>
        <dbReference type="EC" id="1.3.1.98"/>
    </reaction>
</comment>
<evidence type="ECO:0000256" key="5">
    <source>
        <dbReference type="ARBA" id="ARBA00022490"/>
    </source>
</evidence>
<gene>
    <name evidence="16 18" type="primary">murB</name>
    <name evidence="18" type="ORF">ELX58_06705</name>
</gene>
<dbReference type="GO" id="GO:0071949">
    <property type="term" value="F:FAD binding"/>
    <property type="evidence" value="ECO:0007669"/>
    <property type="project" value="InterPro"/>
</dbReference>
<dbReference type="SUPFAM" id="SSF56194">
    <property type="entry name" value="Uridine diphospho-N-Acetylenolpyruvylglucosamine reductase, MurB, C-terminal domain"/>
    <property type="match status" value="1"/>
</dbReference>
<protein>
    <recommendedName>
        <fullName evidence="16">UDP-N-acetylenolpyruvoylglucosamine reductase</fullName>
        <ecNumber evidence="16">1.3.1.98</ecNumber>
    </recommendedName>
    <alternativeName>
        <fullName evidence="16">UDP-N-acetylmuramate dehydrogenase</fullName>
    </alternativeName>
</protein>
<evidence type="ECO:0000256" key="9">
    <source>
        <dbReference type="ARBA" id="ARBA00022857"/>
    </source>
</evidence>
<name>A0A4P6ZLP3_9LACO</name>
<evidence type="ECO:0000256" key="2">
    <source>
        <dbReference type="ARBA" id="ARBA00003921"/>
    </source>
</evidence>
<comment type="function">
    <text evidence="2 16">Cell wall formation.</text>
</comment>
<dbReference type="GO" id="GO:0005829">
    <property type="term" value="C:cytosol"/>
    <property type="evidence" value="ECO:0007669"/>
    <property type="project" value="TreeGrafter"/>
</dbReference>
<dbReference type="Gene3D" id="3.30.43.10">
    <property type="entry name" value="Uridine Diphospho-n-acetylenolpyruvylglucosamine Reductase, domain 2"/>
    <property type="match status" value="1"/>
</dbReference>
<dbReference type="PANTHER" id="PTHR21071">
    <property type="entry name" value="UDP-N-ACETYLENOLPYRUVOYLGLUCOSAMINE REDUCTASE"/>
    <property type="match status" value="1"/>
</dbReference>
<dbReference type="NCBIfam" id="NF010480">
    <property type="entry name" value="PRK13905.1"/>
    <property type="match status" value="1"/>
</dbReference>
<evidence type="ECO:0000256" key="1">
    <source>
        <dbReference type="ARBA" id="ARBA00001974"/>
    </source>
</evidence>
<sequence>MSNRSISIDNIEILQNEPLSKYTFTKTGGHAENLAFPKTVDDVKQLVSYANQHHLPITTLGNASNLIISDDGIKGLVMILTHMNQYHLSGNEIIAGAGVPIIDVSVLACQHSLSGLEFAAGIPGSVGGAVFMNAGAYGGSTSQAVESAQILTKDGQIKTLTNQQLKFSYRHSVIQETHDIVLSAKFKLKSGNQTHIQSLMDNFNAQRASKQPLNWPSCGSVFKRPKGHYAGQLIHDAKLQGYQSGGAQVSRIHAGFIVNVDHATATDYLNVIHHVQQQVYKNSGVHLHTEVRIIK</sequence>
<keyword evidence="7 16" id="KW-0285">Flavoprotein</keyword>
<feature type="active site" evidence="16">
    <location>
        <position position="290"/>
    </location>
</feature>
<dbReference type="InterPro" id="IPR016169">
    <property type="entry name" value="FAD-bd_PCMH_sub2"/>
</dbReference>
<feature type="active site" evidence="16">
    <location>
        <position position="170"/>
    </location>
</feature>
<keyword evidence="13 16" id="KW-0131">Cell cycle</keyword>
<feature type="active site" description="Proton donor" evidence="16">
    <location>
        <position position="220"/>
    </location>
</feature>
<dbReference type="InterPro" id="IPR016167">
    <property type="entry name" value="FAD-bd_PCMH_sub1"/>
</dbReference>
<evidence type="ECO:0000256" key="8">
    <source>
        <dbReference type="ARBA" id="ARBA00022827"/>
    </source>
</evidence>
<dbReference type="GO" id="GO:0008360">
    <property type="term" value="P:regulation of cell shape"/>
    <property type="evidence" value="ECO:0007669"/>
    <property type="project" value="UniProtKB-KW"/>
</dbReference>
<dbReference type="PROSITE" id="PS51387">
    <property type="entry name" value="FAD_PCMH"/>
    <property type="match status" value="1"/>
</dbReference>
<evidence type="ECO:0000313" key="19">
    <source>
        <dbReference type="Proteomes" id="UP000294321"/>
    </source>
</evidence>
<dbReference type="UniPathway" id="UPA00219"/>
<dbReference type="OrthoDB" id="9804753at2"/>
<dbReference type="InterPro" id="IPR036635">
    <property type="entry name" value="MurB_C_sf"/>
</dbReference>
<dbReference type="InterPro" id="IPR036318">
    <property type="entry name" value="FAD-bd_PCMH-like_sf"/>
</dbReference>
<dbReference type="PANTHER" id="PTHR21071:SF4">
    <property type="entry name" value="UDP-N-ACETYLENOLPYRUVOYLGLUCOSAMINE REDUCTASE"/>
    <property type="match status" value="1"/>
</dbReference>
<evidence type="ECO:0000256" key="16">
    <source>
        <dbReference type="HAMAP-Rule" id="MF_00037"/>
    </source>
</evidence>
<evidence type="ECO:0000256" key="4">
    <source>
        <dbReference type="ARBA" id="ARBA00004752"/>
    </source>
</evidence>
<evidence type="ECO:0000256" key="13">
    <source>
        <dbReference type="ARBA" id="ARBA00023306"/>
    </source>
</evidence>
<evidence type="ECO:0000256" key="7">
    <source>
        <dbReference type="ARBA" id="ARBA00022630"/>
    </source>
</evidence>
<dbReference type="InterPro" id="IPR003170">
    <property type="entry name" value="MurB"/>
</dbReference>
<dbReference type="RefSeq" id="WP_133442349.1">
    <property type="nucleotide sequence ID" value="NZ_CP034726.1"/>
</dbReference>
<comment type="subcellular location">
    <subcellularLocation>
        <location evidence="3 16">Cytoplasm</location>
    </subcellularLocation>
</comment>
<dbReference type="GO" id="GO:0008762">
    <property type="term" value="F:UDP-N-acetylmuramate dehydrogenase activity"/>
    <property type="evidence" value="ECO:0007669"/>
    <property type="project" value="UniProtKB-UniRule"/>
</dbReference>
<dbReference type="GO" id="GO:0009252">
    <property type="term" value="P:peptidoglycan biosynthetic process"/>
    <property type="evidence" value="ECO:0007669"/>
    <property type="project" value="UniProtKB-UniRule"/>
</dbReference>